<protein>
    <recommendedName>
        <fullName evidence="9">Protein RER1</fullName>
    </recommendedName>
</protein>
<comment type="subcellular location">
    <subcellularLocation>
        <location evidence="1">Endoplasmic reticulum membrane</location>
        <topology evidence="1">Multi-pass membrane protein</topology>
    </subcellularLocation>
</comment>
<evidence type="ECO:0000313" key="8">
    <source>
        <dbReference type="Proteomes" id="UP001300502"/>
    </source>
</evidence>
<organism evidence="7 8">
    <name type="scientific">Galdieria yellowstonensis</name>
    <dbReference type="NCBI Taxonomy" id="3028027"/>
    <lineage>
        <taxon>Eukaryota</taxon>
        <taxon>Rhodophyta</taxon>
        <taxon>Bangiophyceae</taxon>
        <taxon>Galdieriales</taxon>
        <taxon>Galdieriaceae</taxon>
        <taxon>Galdieria</taxon>
    </lineage>
</organism>
<keyword evidence="5 6" id="KW-0472">Membrane</keyword>
<evidence type="ECO:0000256" key="1">
    <source>
        <dbReference type="ARBA" id="ARBA00004477"/>
    </source>
</evidence>
<keyword evidence="2 6" id="KW-0812">Transmembrane</keyword>
<evidence type="ECO:0000256" key="4">
    <source>
        <dbReference type="ARBA" id="ARBA00022989"/>
    </source>
</evidence>
<feature type="transmembrane region" description="Helical" evidence="6">
    <location>
        <begin position="49"/>
        <end position="68"/>
    </location>
</feature>
<keyword evidence="4 6" id="KW-1133">Transmembrane helix</keyword>
<evidence type="ECO:0000256" key="5">
    <source>
        <dbReference type="ARBA" id="ARBA00023136"/>
    </source>
</evidence>
<dbReference type="Proteomes" id="UP001300502">
    <property type="component" value="Unassembled WGS sequence"/>
</dbReference>
<reference evidence="7 8" key="1">
    <citation type="submission" date="2022-07" db="EMBL/GenBank/DDBJ databases">
        <title>Genome-wide signatures of adaptation to extreme environments.</title>
        <authorList>
            <person name="Cho C.H."/>
            <person name="Yoon H.S."/>
        </authorList>
    </citation>
    <scope>NUCLEOTIDE SEQUENCE [LARGE SCALE GENOMIC DNA]</scope>
    <source>
        <strain evidence="7 8">108.79 E11</strain>
    </source>
</reference>
<evidence type="ECO:0000256" key="3">
    <source>
        <dbReference type="ARBA" id="ARBA00022824"/>
    </source>
</evidence>
<accession>A0AAV9I9D3</accession>
<dbReference type="EMBL" id="JANCYU010000020">
    <property type="protein sequence ID" value="KAK4523973.1"/>
    <property type="molecule type" value="Genomic_DNA"/>
</dbReference>
<evidence type="ECO:0008006" key="9">
    <source>
        <dbReference type="Google" id="ProtNLM"/>
    </source>
</evidence>
<keyword evidence="8" id="KW-1185">Reference proteome</keyword>
<evidence type="ECO:0000256" key="6">
    <source>
        <dbReference type="SAM" id="Phobius"/>
    </source>
</evidence>
<dbReference type="InterPro" id="IPR024512">
    <property type="entry name" value="Ser_palmitoyltrfase_ssu-like"/>
</dbReference>
<keyword evidence="3" id="KW-0256">Endoplasmic reticulum</keyword>
<dbReference type="AlphaFoldDB" id="A0AAV9I9D3"/>
<evidence type="ECO:0000313" key="7">
    <source>
        <dbReference type="EMBL" id="KAK4523973.1"/>
    </source>
</evidence>
<comment type="caution">
    <text evidence="7">The sequence shown here is derived from an EMBL/GenBank/DDBJ whole genome shotgun (WGS) entry which is preliminary data.</text>
</comment>
<dbReference type="Pfam" id="PF11779">
    <property type="entry name" value="SPT_ssu-like"/>
    <property type="match status" value="1"/>
</dbReference>
<sequence length="77" mass="9280">MKVMHEGEVVMTFPQSKNRLRRLYEWLRLTYYRYCLWTAVYVMTTGEQIFVNGLALVIISLLVYKLLVSCLRQYGFY</sequence>
<dbReference type="GO" id="GO:0005789">
    <property type="term" value="C:endoplasmic reticulum membrane"/>
    <property type="evidence" value="ECO:0007669"/>
    <property type="project" value="UniProtKB-SubCell"/>
</dbReference>
<gene>
    <name evidence="7" type="ORF">GAYE_SCF00G1871</name>
</gene>
<name>A0AAV9I9D3_9RHOD</name>
<evidence type="ECO:0000256" key="2">
    <source>
        <dbReference type="ARBA" id="ARBA00022692"/>
    </source>
</evidence>
<proteinExistence type="predicted"/>